<dbReference type="EMBL" id="PDLM01000017">
    <property type="protein sequence ID" value="RDW58897.1"/>
    <property type="molecule type" value="Genomic_DNA"/>
</dbReference>
<dbReference type="Proteomes" id="UP000256645">
    <property type="component" value="Unassembled WGS sequence"/>
</dbReference>
<dbReference type="SUPFAM" id="SSF53474">
    <property type="entry name" value="alpha/beta-Hydrolases"/>
    <property type="match status" value="1"/>
</dbReference>
<gene>
    <name evidence="6" type="ORF">BP6252_13373</name>
</gene>
<dbReference type="OrthoDB" id="2363873at2759"/>
<evidence type="ECO:0000256" key="1">
    <source>
        <dbReference type="ARBA" id="ARBA00013201"/>
    </source>
</evidence>
<dbReference type="InterPro" id="IPR029058">
    <property type="entry name" value="AB_hydrolase_fold"/>
</dbReference>
<feature type="signal peptide" evidence="5">
    <location>
        <begin position="1"/>
        <end position="24"/>
    </location>
</feature>
<dbReference type="EC" id="3.1.1.47" evidence="1"/>
<organism evidence="6 7">
    <name type="scientific">Coleophoma cylindrospora</name>
    <dbReference type="NCBI Taxonomy" id="1849047"/>
    <lineage>
        <taxon>Eukaryota</taxon>
        <taxon>Fungi</taxon>
        <taxon>Dikarya</taxon>
        <taxon>Ascomycota</taxon>
        <taxon>Pezizomycotina</taxon>
        <taxon>Leotiomycetes</taxon>
        <taxon>Helotiales</taxon>
        <taxon>Dermateaceae</taxon>
        <taxon>Coleophoma</taxon>
    </lineage>
</organism>
<keyword evidence="2" id="KW-0378">Hydrolase</keyword>
<evidence type="ECO:0000313" key="7">
    <source>
        <dbReference type="Proteomes" id="UP000256645"/>
    </source>
</evidence>
<proteinExistence type="predicted"/>
<feature type="chain" id="PRO_5017600807" description="1-alkyl-2-acetylglycerophosphocholine esterase" evidence="5">
    <location>
        <begin position="25"/>
        <end position="376"/>
    </location>
</feature>
<dbReference type="GO" id="GO:0003847">
    <property type="term" value="F:1-alkyl-2-acetylglycerophosphocholine esterase activity"/>
    <property type="evidence" value="ECO:0007669"/>
    <property type="project" value="UniProtKB-EC"/>
</dbReference>
<dbReference type="PANTHER" id="PTHR10272">
    <property type="entry name" value="PLATELET-ACTIVATING FACTOR ACETYLHYDROLASE"/>
    <property type="match status" value="1"/>
</dbReference>
<dbReference type="Pfam" id="PF03403">
    <property type="entry name" value="PAF-AH_p_II"/>
    <property type="match status" value="1"/>
</dbReference>
<dbReference type="PANTHER" id="PTHR10272:SF14">
    <property type="entry name" value="PAF ACETYLHYDROLASE FAMILY PROTEIN"/>
    <property type="match status" value="1"/>
</dbReference>
<comment type="caution">
    <text evidence="6">The sequence shown here is derived from an EMBL/GenBank/DDBJ whole genome shotgun (WGS) entry which is preliminary data.</text>
</comment>
<evidence type="ECO:0000256" key="5">
    <source>
        <dbReference type="SAM" id="SignalP"/>
    </source>
</evidence>
<keyword evidence="3" id="KW-0442">Lipid degradation</keyword>
<dbReference type="GO" id="GO:0016042">
    <property type="term" value="P:lipid catabolic process"/>
    <property type="evidence" value="ECO:0007669"/>
    <property type="project" value="UniProtKB-KW"/>
</dbReference>
<evidence type="ECO:0000256" key="2">
    <source>
        <dbReference type="ARBA" id="ARBA00022801"/>
    </source>
</evidence>
<sequence length="376" mass="40742">MLLIRLTAFPVFAIASVIVPPAAGLYGVSLTDLEFLDTNRTDPYTGAPVRRLPVSLIQPVNPLSECQPTQQMYMPNATAKYWEQTYEKAYGIPLNNTFSQVVLSLCEPNHKPIREQYPLILFSPGEGTSRQLYHVLCTNIAAQGYTVVTVDAPGEAGGFTTYLDGSTEYGNPNSTDQITSEIDVRVQDIDFVLSQLSTLGAHHGHYHLNTTSPIMFGHSLGGNTALSVVIDNESFIGGLNLDGAIDGAPLNHTTTKPFMIFASDMPGALQHNQSNSQGWAEAWRNLLGPKWQLQIKNSTHITFTDMPVLGSLLGLYKLPGVTQILGSINPQEGLNIQVAVLSTLAGFLAGEKEVQSVVNVATTFPEVLVVNTTNIE</sequence>
<dbReference type="Gene3D" id="3.40.50.1820">
    <property type="entry name" value="alpha/beta hydrolase"/>
    <property type="match status" value="1"/>
</dbReference>
<dbReference type="AlphaFoldDB" id="A0A3D8QB23"/>
<evidence type="ECO:0000313" key="6">
    <source>
        <dbReference type="EMBL" id="RDW58897.1"/>
    </source>
</evidence>
<dbReference type="STRING" id="1849047.A0A3D8QB23"/>
<name>A0A3D8QB23_9HELO</name>
<keyword evidence="7" id="KW-1185">Reference proteome</keyword>
<reference evidence="6 7" key="1">
    <citation type="journal article" date="2018" name="IMA Fungus">
        <title>IMA Genome-F 9: Draft genome sequence of Annulohypoxylon stygium, Aspergillus mulundensis, Berkeleyomyces basicola (syn. Thielaviopsis basicola), Ceratocystis smalleyi, two Cercospora beticola strains, Coleophoma cylindrospora, Fusarium fracticaudum, Phialophora cf. hyalina, and Morchella septimelata.</title>
        <authorList>
            <person name="Wingfield B.D."/>
            <person name="Bills G.F."/>
            <person name="Dong Y."/>
            <person name="Huang W."/>
            <person name="Nel W.J."/>
            <person name="Swalarsk-Parry B.S."/>
            <person name="Vaghefi N."/>
            <person name="Wilken P.M."/>
            <person name="An Z."/>
            <person name="de Beer Z.W."/>
            <person name="De Vos L."/>
            <person name="Chen L."/>
            <person name="Duong T.A."/>
            <person name="Gao Y."/>
            <person name="Hammerbacher A."/>
            <person name="Kikkert J.R."/>
            <person name="Li Y."/>
            <person name="Li H."/>
            <person name="Li K."/>
            <person name="Li Q."/>
            <person name="Liu X."/>
            <person name="Ma X."/>
            <person name="Naidoo K."/>
            <person name="Pethybridge S.J."/>
            <person name="Sun J."/>
            <person name="Steenkamp E.T."/>
            <person name="van der Nest M.A."/>
            <person name="van Wyk S."/>
            <person name="Wingfield M.J."/>
            <person name="Xiong C."/>
            <person name="Yue Q."/>
            <person name="Zhang X."/>
        </authorList>
    </citation>
    <scope>NUCLEOTIDE SEQUENCE [LARGE SCALE GENOMIC DNA]</scope>
    <source>
        <strain evidence="6 7">BP6252</strain>
    </source>
</reference>
<keyword evidence="4" id="KW-0443">Lipid metabolism</keyword>
<accession>A0A3D8QB23</accession>
<evidence type="ECO:0000256" key="4">
    <source>
        <dbReference type="ARBA" id="ARBA00023098"/>
    </source>
</evidence>
<keyword evidence="5" id="KW-0732">Signal</keyword>
<protein>
    <recommendedName>
        <fullName evidence="1">1-alkyl-2-acetylglycerophosphocholine esterase</fullName>
        <ecNumber evidence="1">3.1.1.47</ecNumber>
    </recommendedName>
</protein>
<evidence type="ECO:0000256" key="3">
    <source>
        <dbReference type="ARBA" id="ARBA00022963"/>
    </source>
</evidence>